<keyword evidence="8" id="KW-1185">Reference proteome</keyword>
<dbReference type="InterPro" id="IPR040442">
    <property type="entry name" value="Pyrv_kinase-like_dom_sf"/>
</dbReference>
<evidence type="ECO:0000256" key="4">
    <source>
        <dbReference type="PIRSR" id="PIRSR015582-1"/>
    </source>
</evidence>
<dbReference type="PANTHER" id="PTHR32308:SF10">
    <property type="entry name" value="CITRATE LYASE SUBUNIT BETA"/>
    <property type="match status" value="1"/>
</dbReference>
<gene>
    <name evidence="7" type="ORF">EAH68_06275</name>
</gene>
<dbReference type="SUPFAM" id="SSF51621">
    <property type="entry name" value="Phosphoenolpyruvate/pyruvate domain"/>
    <property type="match status" value="1"/>
</dbReference>
<dbReference type="InterPro" id="IPR005000">
    <property type="entry name" value="Aldolase/citrate-lyase_domain"/>
</dbReference>
<dbReference type="OrthoDB" id="5172636at2"/>
<evidence type="ECO:0000256" key="1">
    <source>
        <dbReference type="ARBA" id="ARBA00001946"/>
    </source>
</evidence>
<protein>
    <submittedName>
        <fullName evidence="7">CoA ester lyase</fullName>
    </submittedName>
</protein>
<dbReference type="InterPro" id="IPR015813">
    <property type="entry name" value="Pyrv/PenolPyrv_kinase-like_dom"/>
</dbReference>
<dbReference type="Pfam" id="PF03328">
    <property type="entry name" value="HpcH_HpaI"/>
    <property type="match status" value="1"/>
</dbReference>
<dbReference type="EMBL" id="RXHJ01000006">
    <property type="protein sequence ID" value="RSZ63839.1"/>
    <property type="molecule type" value="Genomic_DNA"/>
</dbReference>
<dbReference type="GO" id="GO:0016829">
    <property type="term" value="F:lyase activity"/>
    <property type="evidence" value="ECO:0007669"/>
    <property type="project" value="UniProtKB-KW"/>
</dbReference>
<reference evidence="7 8" key="1">
    <citation type="submission" date="2018-12" db="EMBL/GenBank/DDBJ databases">
        <title>YIM 101343 draft genome.</title>
        <authorList>
            <person name="Chen X."/>
        </authorList>
    </citation>
    <scope>NUCLEOTIDE SEQUENCE [LARGE SCALE GENOMIC DNA]</scope>
    <source>
        <strain evidence="7 8">YIM 101343</strain>
    </source>
</reference>
<dbReference type="GO" id="GO:0006107">
    <property type="term" value="P:oxaloacetate metabolic process"/>
    <property type="evidence" value="ECO:0007669"/>
    <property type="project" value="TreeGrafter"/>
</dbReference>
<dbReference type="AlphaFoldDB" id="A0A430HYQ4"/>
<accession>A0A430HYQ4</accession>
<keyword evidence="3 5" id="KW-0460">Magnesium</keyword>
<name>A0A430HYQ4_9CORY</name>
<dbReference type="PIRSF" id="PIRSF015582">
    <property type="entry name" value="Cit_lyase_B"/>
    <property type="match status" value="1"/>
</dbReference>
<feature type="binding site" evidence="5">
    <location>
        <position position="129"/>
    </location>
    <ligand>
        <name>Mg(2+)</name>
        <dbReference type="ChEBI" id="CHEBI:18420"/>
    </ligand>
</feature>
<dbReference type="PANTHER" id="PTHR32308">
    <property type="entry name" value="LYASE BETA SUBUNIT, PUTATIVE (AFU_ORTHOLOGUE AFUA_4G13030)-RELATED"/>
    <property type="match status" value="1"/>
</dbReference>
<evidence type="ECO:0000313" key="8">
    <source>
        <dbReference type="Proteomes" id="UP000274907"/>
    </source>
</evidence>
<dbReference type="Gene3D" id="3.20.20.60">
    <property type="entry name" value="Phosphoenolpyruvate-binding domains"/>
    <property type="match status" value="1"/>
</dbReference>
<dbReference type="GO" id="GO:0000287">
    <property type="term" value="F:magnesium ion binding"/>
    <property type="evidence" value="ECO:0007669"/>
    <property type="project" value="TreeGrafter"/>
</dbReference>
<comment type="cofactor">
    <cofactor evidence="1">
        <name>Mg(2+)</name>
        <dbReference type="ChEBI" id="CHEBI:18420"/>
    </cofactor>
</comment>
<feature type="binding site" evidence="4">
    <location>
        <position position="129"/>
    </location>
    <ligand>
        <name>substrate</name>
    </ligand>
</feature>
<sequence length="298" mass="31853">MKPVRSLLFVPGHKKDWIHKALASEADAIIIDLEDAVPQEDKALARSNAREILAEVAGTGATVLIRPNALDTEHFGADVAAVVREGLTALLLPKLFSRDDVVRFDALVTAAEIANGLPRGQVELMPSLETAASINKVDEILAGPRVGGVMAAAAKDADVSREVGFTWTPEGLETLHLRSKVVLAARSAGIRCIVLGLWQEVRNLDGLRTFAQDNNRLGYTGQVLIHPSHAPVANEEYGLSERQIAYYRGLIAAFEKATAEGHGAVSYEGDHIDLAHANHAREALAVAGISTELITEGA</sequence>
<dbReference type="RefSeq" id="WP_126120472.1">
    <property type="nucleotide sequence ID" value="NZ_RXHJ01000006.1"/>
</dbReference>
<proteinExistence type="predicted"/>
<evidence type="ECO:0000256" key="2">
    <source>
        <dbReference type="ARBA" id="ARBA00022723"/>
    </source>
</evidence>
<organism evidence="7 8">
    <name type="scientific">Corynebacterium hylobatis</name>
    <dbReference type="NCBI Taxonomy" id="1859290"/>
    <lineage>
        <taxon>Bacteria</taxon>
        <taxon>Bacillati</taxon>
        <taxon>Actinomycetota</taxon>
        <taxon>Actinomycetes</taxon>
        <taxon>Mycobacteriales</taxon>
        <taxon>Corynebacteriaceae</taxon>
        <taxon>Corynebacterium</taxon>
    </lineage>
</organism>
<dbReference type="InterPro" id="IPR011206">
    <property type="entry name" value="Citrate_lyase_beta/mcl1/mcl2"/>
</dbReference>
<evidence type="ECO:0000313" key="7">
    <source>
        <dbReference type="EMBL" id="RSZ63839.1"/>
    </source>
</evidence>
<evidence type="ECO:0000256" key="5">
    <source>
        <dbReference type="PIRSR" id="PIRSR015582-2"/>
    </source>
</evidence>
<keyword evidence="2 5" id="KW-0479">Metal-binding</keyword>
<keyword evidence="7" id="KW-0456">Lyase</keyword>
<comment type="caution">
    <text evidence="7">The sequence shown here is derived from an EMBL/GenBank/DDBJ whole genome shotgun (WGS) entry which is preliminary data.</text>
</comment>
<evidence type="ECO:0000259" key="6">
    <source>
        <dbReference type="Pfam" id="PF03328"/>
    </source>
</evidence>
<feature type="binding site" evidence="4">
    <location>
        <position position="66"/>
    </location>
    <ligand>
        <name>substrate</name>
    </ligand>
</feature>
<evidence type="ECO:0000256" key="3">
    <source>
        <dbReference type="ARBA" id="ARBA00022842"/>
    </source>
</evidence>
<feature type="domain" description="HpcH/HpaI aldolase/citrate lyase" evidence="6">
    <location>
        <begin position="5"/>
        <end position="227"/>
    </location>
</feature>
<feature type="binding site" evidence="5">
    <location>
        <position position="156"/>
    </location>
    <ligand>
        <name>Mg(2+)</name>
        <dbReference type="ChEBI" id="CHEBI:18420"/>
    </ligand>
</feature>
<dbReference type="Proteomes" id="UP000274907">
    <property type="component" value="Unassembled WGS sequence"/>
</dbReference>